<keyword evidence="3" id="KW-0804">Transcription</keyword>
<organism evidence="5 6">
    <name type="scientific">Pseudogracilibacillus auburnensis</name>
    <dbReference type="NCBI Taxonomy" id="1494959"/>
    <lineage>
        <taxon>Bacteria</taxon>
        <taxon>Bacillati</taxon>
        <taxon>Bacillota</taxon>
        <taxon>Bacilli</taxon>
        <taxon>Bacillales</taxon>
        <taxon>Bacillaceae</taxon>
        <taxon>Pseudogracilibacillus</taxon>
    </lineage>
</organism>
<dbReference type="NCBIfam" id="NF033788">
    <property type="entry name" value="HTH_metalloreg"/>
    <property type="match status" value="1"/>
</dbReference>
<dbReference type="InterPro" id="IPR011991">
    <property type="entry name" value="ArsR-like_HTH"/>
</dbReference>
<accession>A0A2V3W0S0</accession>
<dbReference type="InterPro" id="IPR036388">
    <property type="entry name" value="WH-like_DNA-bd_sf"/>
</dbReference>
<dbReference type="OrthoDB" id="9799175at2"/>
<dbReference type="InterPro" id="IPR001845">
    <property type="entry name" value="HTH_ArsR_DNA-bd_dom"/>
</dbReference>
<evidence type="ECO:0000259" key="4">
    <source>
        <dbReference type="PROSITE" id="PS50987"/>
    </source>
</evidence>
<dbReference type="SUPFAM" id="SSF46785">
    <property type="entry name" value="Winged helix' DNA-binding domain"/>
    <property type="match status" value="1"/>
</dbReference>
<evidence type="ECO:0000256" key="2">
    <source>
        <dbReference type="ARBA" id="ARBA00023125"/>
    </source>
</evidence>
<dbReference type="InterPro" id="IPR051081">
    <property type="entry name" value="HTH_MetalResp_TranReg"/>
</dbReference>
<dbReference type="CDD" id="cd00090">
    <property type="entry name" value="HTH_ARSR"/>
    <property type="match status" value="1"/>
</dbReference>
<reference evidence="5 6" key="1">
    <citation type="submission" date="2018-05" db="EMBL/GenBank/DDBJ databases">
        <title>Genomic Encyclopedia of Type Strains, Phase IV (KMG-IV): sequencing the most valuable type-strain genomes for metagenomic binning, comparative biology and taxonomic classification.</title>
        <authorList>
            <person name="Goeker M."/>
        </authorList>
    </citation>
    <scope>NUCLEOTIDE SEQUENCE [LARGE SCALE GENOMIC DNA]</scope>
    <source>
        <strain evidence="5 6">DSM 28556</strain>
    </source>
</reference>
<dbReference type="PROSITE" id="PS50987">
    <property type="entry name" value="HTH_ARSR_2"/>
    <property type="match status" value="1"/>
</dbReference>
<dbReference type="RefSeq" id="WP_110394743.1">
    <property type="nucleotide sequence ID" value="NZ_JADIJL010000007.1"/>
</dbReference>
<evidence type="ECO:0000313" key="6">
    <source>
        <dbReference type="Proteomes" id="UP000247978"/>
    </source>
</evidence>
<proteinExistence type="predicted"/>
<name>A0A2V3W0S0_9BACI</name>
<dbReference type="AlphaFoldDB" id="A0A2V3W0S0"/>
<comment type="caution">
    <text evidence="5">The sequence shown here is derived from an EMBL/GenBank/DDBJ whole genome shotgun (WGS) entry which is preliminary data.</text>
</comment>
<dbReference type="EMBL" id="QJJQ01000004">
    <property type="protein sequence ID" value="PXW87913.1"/>
    <property type="molecule type" value="Genomic_DNA"/>
</dbReference>
<evidence type="ECO:0000256" key="3">
    <source>
        <dbReference type="ARBA" id="ARBA00023163"/>
    </source>
</evidence>
<sequence length="89" mass="10273">MLNNNVYKALSDENRRKILDILLDGDLTAGEIAEHFKMSKAGISQHLTVLKNAKLVYAEKRGQYVIYSLNTTVFQDVLKWLLRFNKEES</sequence>
<keyword evidence="6" id="KW-1185">Reference proteome</keyword>
<dbReference type="InterPro" id="IPR047796">
    <property type="entry name" value="SdpR-like_repress"/>
</dbReference>
<dbReference type="PANTHER" id="PTHR33154:SF33">
    <property type="entry name" value="TRANSCRIPTIONAL REPRESSOR SDPR"/>
    <property type="match status" value="1"/>
</dbReference>
<evidence type="ECO:0000313" key="5">
    <source>
        <dbReference type="EMBL" id="PXW87913.1"/>
    </source>
</evidence>
<dbReference type="Proteomes" id="UP000247978">
    <property type="component" value="Unassembled WGS sequence"/>
</dbReference>
<dbReference type="Gene3D" id="1.10.10.10">
    <property type="entry name" value="Winged helix-like DNA-binding domain superfamily/Winged helix DNA-binding domain"/>
    <property type="match status" value="1"/>
</dbReference>
<dbReference type="InterPro" id="IPR036390">
    <property type="entry name" value="WH_DNA-bd_sf"/>
</dbReference>
<evidence type="ECO:0000256" key="1">
    <source>
        <dbReference type="ARBA" id="ARBA00023015"/>
    </source>
</evidence>
<dbReference type="PANTHER" id="PTHR33154">
    <property type="entry name" value="TRANSCRIPTIONAL REGULATOR, ARSR FAMILY"/>
    <property type="match status" value="1"/>
</dbReference>
<dbReference type="GO" id="GO:0003700">
    <property type="term" value="F:DNA-binding transcription factor activity"/>
    <property type="evidence" value="ECO:0007669"/>
    <property type="project" value="InterPro"/>
</dbReference>
<keyword evidence="2" id="KW-0238">DNA-binding</keyword>
<feature type="domain" description="HTH arsR-type" evidence="4">
    <location>
        <begin position="1"/>
        <end position="89"/>
    </location>
</feature>
<dbReference type="SMART" id="SM00418">
    <property type="entry name" value="HTH_ARSR"/>
    <property type="match status" value="1"/>
</dbReference>
<dbReference type="GO" id="GO:0003677">
    <property type="term" value="F:DNA binding"/>
    <property type="evidence" value="ECO:0007669"/>
    <property type="project" value="UniProtKB-KW"/>
</dbReference>
<dbReference type="PRINTS" id="PR00778">
    <property type="entry name" value="HTHARSR"/>
</dbReference>
<dbReference type="NCBIfam" id="NF033789">
    <property type="entry name" value="repress_SdpR"/>
    <property type="match status" value="1"/>
</dbReference>
<keyword evidence="1" id="KW-0805">Transcription regulation</keyword>
<gene>
    <name evidence="5" type="ORF">DFR56_10461</name>
</gene>
<protein>
    <submittedName>
        <fullName evidence="5">ArsR family transcriptional regulator</fullName>
    </submittedName>
</protein>
<dbReference type="Pfam" id="PF01022">
    <property type="entry name" value="HTH_5"/>
    <property type="match status" value="1"/>
</dbReference>